<dbReference type="InterPro" id="IPR046960">
    <property type="entry name" value="PPR_At4g14850-like_plant"/>
</dbReference>
<organism evidence="3 4">
    <name type="scientific">Vitis vinifera</name>
    <name type="common">Grape</name>
    <dbReference type="NCBI Taxonomy" id="29760"/>
    <lineage>
        <taxon>Eukaryota</taxon>
        <taxon>Viridiplantae</taxon>
        <taxon>Streptophyta</taxon>
        <taxon>Embryophyta</taxon>
        <taxon>Tracheophyta</taxon>
        <taxon>Spermatophyta</taxon>
        <taxon>Magnoliopsida</taxon>
        <taxon>eudicotyledons</taxon>
        <taxon>Gunneridae</taxon>
        <taxon>Pentapetalae</taxon>
        <taxon>rosids</taxon>
        <taxon>Vitales</taxon>
        <taxon>Vitaceae</taxon>
        <taxon>Viteae</taxon>
        <taxon>Vitis</taxon>
    </lineage>
</organism>
<keyword evidence="1" id="KW-0677">Repeat</keyword>
<dbReference type="GO" id="GO:0003723">
    <property type="term" value="F:RNA binding"/>
    <property type="evidence" value="ECO:0007669"/>
    <property type="project" value="InterPro"/>
</dbReference>
<evidence type="ECO:0000256" key="2">
    <source>
        <dbReference type="PROSITE-ProRule" id="PRU00708"/>
    </source>
</evidence>
<dbReference type="InterPro" id="IPR011990">
    <property type="entry name" value="TPR-like_helical_dom_sf"/>
</dbReference>
<proteinExistence type="predicted"/>
<protein>
    <submittedName>
        <fullName evidence="3">Pentatricopeptide repeat-containing protein</fullName>
    </submittedName>
</protein>
<dbReference type="FunFam" id="1.25.40.10:FF:000158">
    <property type="entry name" value="pentatricopeptide repeat-containing protein At2g33680"/>
    <property type="match status" value="1"/>
</dbReference>
<dbReference type="Pfam" id="PF01535">
    <property type="entry name" value="PPR"/>
    <property type="match status" value="2"/>
</dbReference>
<feature type="repeat" description="PPR" evidence="2">
    <location>
        <begin position="187"/>
        <end position="222"/>
    </location>
</feature>
<dbReference type="AlphaFoldDB" id="A0A438KC11"/>
<dbReference type="NCBIfam" id="TIGR00756">
    <property type="entry name" value="PPR"/>
    <property type="match status" value="2"/>
</dbReference>
<dbReference type="GO" id="GO:0099402">
    <property type="term" value="P:plant organ development"/>
    <property type="evidence" value="ECO:0007669"/>
    <property type="project" value="UniProtKB-ARBA"/>
</dbReference>
<dbReference type="EMBL" id="QGNW01000010">
    <property type="protein sequence ID" value="RVX18708.1"/>
    <property type="molecule type" value="Genomic_DNA"/>
</dbReference>
<dbReference type="Pfam" id="PF13041">
    <property type="entry name" value="PPR_2"/>
    <property type="match status" value="1"/>
</dbReference>
<evidence type="ECO:0000313" key="4">
    <source>
        <dbReference type="Proteomes" id="UP000288805"/>
    </source>
</evidence>
<dbReference type="Proteomes" id="UP000288805">
    <property type="component" value="Unassembled WGS sequence"/>
</dbReference>
<evidence type="ECO:0000313" key="3">
    <source>
        <dbReference type="EMBL" id="RVX18708.1"/>
    </source>
</evidence>
<comment type="caution">
    <text evidence="3">The sequence shown here is derived from an EMBL/GenBank/DDBJ whole genome shotgun (WGS) entry which is preliminary data.</text>
</comment>
<name>A0A438KC11_VITVI</name>
<dbReference type="GO" id="GO:0009451">
    <property type="term" value="P:RNA modification"/>
    <property type="evidence" value="ECO:0007669"/>
    <property type="project" value="InterPro"/>
</dbReference>
<evidence type="ECO:0000256" key="1">
    <source>
        <dbReference type="ARBA" id="ARBA00022737"/>
    </source>
</evidence>
<gene>
    <name evidence="3" type="primary">PCMP-H57_2</name>
    <name evidence="3" type="ORF">CK203_007160</name>
</gene>
<sequence>MRLAAFLEDGGEDVDLPESVWVAMGIGYSRNGYPKEALLLYYEMGVPVWSAGEDGGFRGRRYGMFDGMPHRNLVSWNSLIAGLVKKEGVFEAIEAFRICRGREWGSVGIHAVIVKSTAKPDAPVLNSLVDMYAKCGAMDYCRRVFNGMQGKDLTSWNTLITGYAINGRMTEAMESFQEMICSGFSPDGITFIALLSGCSHAGLADDGCRLFEMMKMDHGISPTVEHYACLVDVLGRAGRIRRHWKL</sequence>
<reference evidence="3 4" key="1">
    <citation type="journal article" date="2018" name="PLoS Genet.">
        <title>Population sequencing reveals clonal diversity and ancestral inbreeding in the grapevine cultivar Chardonnay.</title>
        <authorList>
            <person name="Roach M.J."/>
            <person name="Johnson D.L."/>
            <person name="Bohlmann J."/>
            <person name="van Vuuren H.J."/>
            <person name="Jones S.J."/>
            <person name="Pretorius I.S."/>
            <person name="Schmidt S.A."/>
            <person name="Borneman A.R."/>
        </authorList>
    </citation>
    <scope>NUCLEOTIDE SEQUENCE [LARGE SCALE GENOMIC DNA]</scope>
    <source>
        <strain evidence="4">cv. Chardonnay</strain>
        <tissue evidence="3">Leaf</tissue>
    </source>
</reference>
<accession>A0A438KC11</accession>
<dbReference type="InterPro" id="IPR002885">
    <property type="entry name" value="PPR_rpt"/>
</dbReference>
<dbReference type="Gene3D" id="1.25.40.10">
    <property type="entry name" value="Tetratricopeptide repeat domain"/>
    <property type="match status" value="3"/>
</dbReference>
<dbReference type="PROSITE" id="PS51375">
    <property type="entry name" value="PPR"/>
    <property type="match status" value="2"/>
</dbReference>
<feature type="repeat" description="PPR" evidence="2">
    <location>
        <begin position="152"/>
        <end position="186"/>
    </location>
</feature>
<dbReference type="PANTHER" id="PTHR47926">
    <property type="entry name" value="PENTATRICOPEPTIDE REPEAT-CONTAINING PROTEIN"/>
    <property type="match status" value="1"/>
</dbReference>